<evidence type="ECO:0000313" key="4">
    <source>
        <dbReference type="Proteomes" id="UP000555448"/>
    </source>
</evidence>
<keyword evidence="4" id="KW-1185">Reference proteome</keyword>
<organism evidence="3 4">
    <name type="scientific">Novosphingobium chloroacetimidivorans</name>
    <dbReference type="NCBI Taxonomy" id="1428314"/>
    <lineage>
        <taxon>Bacteria</taxon>
        <taxon>Pseudomonadati</taxon>
        <taxon>Pseudomonadota</taxon>
        <taxon>Alphaproteobacteria</taxon>
        <taxon>Sphingomonadales</taxon>
        <taxon>Sphingomonadaceae</taxon>
        <taxon>Novosphingobium</taxon>
    </lineage>
</organism>
<protein>
    <submittedName>
        <fullName evidence="3">Uncharacterized protein</fullName>
    </submittedName>
</protein>
<feature type="transmembrane region" description="Helical" evidence="2">
    <location>
        <begin position="66"/>
        <end position="87"/>
    </location>
</feature>
<evidence type="ECO:0000256" key="2">
    <source>
        <dbReference type="SAM" id="Phobius"/>
    </source>
</evidence>
<name>A0A7W7NZA0_9SPHN</name>
<feature type="region of interest" description="Disordered" evidence="1">
    <location>
        <begin position="1"/>
        <end position="21"/>
    </location>
</feature>
<dbReference type="Proteomes" id="UP000555448">
    <property type="component" value="Unassembled WGS sequence"/>
</dbReference>
<keyword evidence="2" id="KW-0472">Membrane</keyword>
<comment type="caution">
    <text evidence="3">The sequence shown here is derived from an EMBL/GenBank/DDBJ whole genome shotgun (WGS) entry which is preliminary data.</text>
</comment>
<dbReference type="AlphaFoldDB" id="A0A7W7NZA0"/>
<evidence type="ECO:0000313" key="3">
    <source>
        <dbReference type="EMBL" id="MBB4861007.1"/>
    </source>
</evidence>
<keyword evidence="2" id="KW-1133">Transmembrane helix</keyword>
<gene>
    <name evidence="3" type="ORF">HNO88_004353</name>
</gene>
<reference evidence="3 4" key="1">
    <citation type="submission" date="2020-08" db="EMBL/GenBank/DDBJ databases">
        <title>Functional genomics of gut bacteria from endangered species of beetles.</title>
        <authorList>
            <person name="Carlos-Shanley C."/>
        </authorList>
    </citation>
    <scope>NUCLEOTIDE SEQUENCE [LARGE SCALE GENOMIC DNA]</scope>
    <source>
        <strain evidence="3 4">S00245</strain>
    </source>
</reference>
<accession>A0A7W7NZA0</accession>
<proteinExistence type="predicted"/>
<sequence length="88" mass="9502">MRYASNLQHAERFDAHEPSVGTADEIRSHLLQAEPGSAHARHLQQLLFEAYARTAANEKLSGAKRIAIIVGSSAALWIAILAGVLTIV</sequence>
<keyword evidence="2" id="KW-0812">Transmembrane</keyword>
<dbReference type="RefSeq" id="WP_184250654.1">
    <property type="nucleotide sequence ID" value="NZ_JACHLR010000043.1"/>
</dbReference>
<evidence type="ECO:0000256" key="1">
    <source>
        <dbReference type="SAM" id="MobiDB-lite"/>
    </source>
</evidence>
<dbReference type="EMBL" id="JACHLR010000043">
    <property type="protein sequence ID" value="MBB4861007.1"/>
    <property type="molecule type" value="Genomic_DNA"/>
</dbReference>